<gene>
    <name evidence="4" type="ORF">FTOL_05501</name>
</gene>
<dbReference type="EMBL" id="ONZP01000175">
    <property type="protein sequence ID" value="SPJ75770.1"/>
    <property type="molecule type" value="Genomic_DNA"/>
</dbReference>
<proteinExistence type="inferred from homology"/>
<feature type="region of interest" description="Disordered" evidence="2">
    <location>
        <begin position="52"/>
        <end position="82"/>
    </location>
</feature>
<keyword evidence="5" id="KW-1185">Reference proteome</keyword>
<feature type="domain" description="LysM" evidence="3">
    <location>
        <begin position="789"/>
        <end position="831"/>
    </location>
</feature>
<dbReference type="Gene3D" id="3.10.350.10">
    <property type="entry name" value="LysM domain"/>
    <property type="match status" value="1"/>
</dbReference>
<dbReference type="SUPFAM" id="SSF54106">
    <property type="entry name" value="LysM domain"/>
    <property type="match status" value="1"/>
</dbReference>
<dbReference type="CDD" id="cd00118">
    <property type="entry name" value="LysM"/>
    <property type="match status" value="1"/>
</dbReference>
<dbReference type="PROSITE" id="PS51782">
    <property type="entry name" value="LYSM"/>
    <property type="match status" value="1"/>
</dbReference>
<evidence type="ECO:0000313" key="4">
    <source>
        <dbReference type="EMBL" id="SPJ75770.1"/>
    </source>
</evidence>
<dbReference type="InterPro" id="IPR052895">
    <property type="entry name" value="HetReg/Transcr_Mod"/>
</dbReference>
<evidence type="ECO:0000256" key="1">
    <source>
        <dbReference type="ARBA" id="ARBA00044955"/>
    </source>
</evidence>
<feature type="compositionally biased region" description="Polar residues" evidence="2">
    <location>
        <begin position="69"/>
        <end position="82"/>
    </location>
</feature>
<dbReference type="InterPro" id="IPR010730">
    <property type="entry name" value="HET"/>
</dbReference>
<reference evidence="4" key="1">
    <citation type="submission" date="2018-03" db="EMBL/GenBank/DDBJ databases">
        <authorList>
            <person name="Guldener U."/>
        </authorList>
    </citation>
    <scope>NUCLEOTIDE SEQUENCE</scope>
</reference>
<dbReference type="Proteomes" id="UP001187734">
    <property type="component" value="Unassembled WGS sequence"/>
</dbReference>
<accession>A0AAE8M7V2</accession>
<dbReference type="InterPro" id="IPR036779">
    <property type="entry name" value="LysM_dom_sf"/>
</dbReference>
<comment type="similarity">
    <text evidence="1">Belongs to the secreted LysM effector family.</text>
</comment>
<dbReference type="Pfam" id="PF06985">
    <property type="entry name" value="HET"/>
    <property type="match status" value="1"/>
</dbReference>
<evidence type="ECO:0000256" key="2">
    <source>
        <dbReference type="SAM" id="MobiDB-lite"/>
    </source>
</evidence>
<evidence type="ECO:0000313" key="5">
    <source>
        <dbReference type="Proteomes" id="UP001187734"/>
    </source>
</evidence>
<sequence length="831" mass="93736">MAEKNFSYTARVPSPPPPRSGRRYRNTGLGYRREIAVRRGMIRPYQRFSYGHSTQQLARRQEPSPSPDPLQNSTSETNDSLNLTLPSASAANWYRYLPLQEKSIRLVKILPGQEPLIKCEIVHATLGQNIPSYTALSYAWGDPHNKLKIDLGGAYMRVTVSLHGALHALRHKKQSTLVWADALCINQKDKVEQGLQVRLMPRIYSDAEFVAIWLGPEENNSTRAVNYLREIAAASTEVFGSNNISQLLETGIANGDILAVVSLFSREYWRRLWVVQEIFNAKRIYVYCGPTILPWKSYKCVSKLFSQHRNELAFNKNHDKIRLTTFPDHFSNEQILIHQGPASLPDLIFPMWNGEEALLHVLRTCRRKLASDPKDKLYGILGVLPTHIQKCFRVDYKLTVKDVYTGIVKFLLQETGKLDTICEAIHFPIHTSSTNVPTFVPDWSHIPQTSAIGFRYGFSASGGSKAICKFRDKCLNKLEISAIELDVVKNKGMVVGTLCVLGDYLMAFLHWRALLLQSYELLDEQGLQMAEECLAATICLGQIPPEYDWGRWRIVCYHLFANLLRERLPYLAIDEKLRDYLDIETDLKPEMRRQLLQHSFGDHMMGRCFCLTQQHRMAMGSGFMLAGDLIIVPLGCSTPILLRAEGPQGGKYSCPPLDDTQPFNPVLPISPPSSVPVANGTIEEYSHWLTHDGSPSYMQICPTHEIPINQFTEVNPSPNKTNCDIDLVESNTYCLELVAGWEEPIITETVPSRATAIKTAATTSSAAHSSASGQMYIPTHPGATDGCSKWHDVDNGDGCYYIAEKYHISLADFYSWNTKVGNDCSGFWLYY</sequence>
<name>A0AAE8M7V2_9HYPO</name>
<feature type="region of interest" description="Disordered" evidence="2">
    <location>
        <begin position="1"/>
        <end position="27"/>
    </location>
</feature>
<dbReference type="PANTHER" id="PTHR24148:SF73">
    <property type="entry name" value="HET DOMAIN PROTEIN (AFU_ORTHOLOGUE AFUA_8G01020)"/>
    <property type="match status" value="1"/>
</dbReference>
<organism evidence="4 5">
    <name type="scientific">Fusarium torulosum</name>
    <dbReference type="NCBI Taxonomy" id="33205"/>
    <lineage>
        <taxon>Eukaryota</taxon>
        <taxon>Fungi</taxon>
        <taxon>Dikarya</taxon>
        <taxon>Ascomycota</taxon>
        <taxon>Pezizomycotina</taxon>
        <taxon>Sordariomycetes</taxon>
        <taxon>Hypocreomycetidae</taxon>
        <taxon>Hypocreales</taxon>
        <taxon>Nectriaceae</taxon>
        <taxon>Fusarium</taxon>
    </lineage>
</organism>
<dbReference type="PANTHER" id="PTHR24148">
    <property type="entry name" value="ANKYRIN REPEAT DOMAIN-CONTAINING PROTEIN 39 HOMOLOG-RELATED"/>
    <property type="match status" value="1"/>
</dbReference>
<protein>
    <submittedName>
        <fullName evidence="4">Related to heterokaryon incompatibility protein het-6</fullName>
    </submittedName>
</protein>
<comment type="caution">
    <text evidence="4">The sequence shown here is derived from an EMBL/GenBank/DDBJ whole genome shotgun (WGS) entry which is preliminary data.</text>
</comment>
<dbReference type="InterPro" id="IPR018392">
    <property type="entry name" value="LysM"/>
</dbReference>
<dbReference type="AlphaFoldDB" id="A0AAE8M7V2"/>
<evidence type="ECO:0000259" key="3">
    <source>
        <dbReference type="PROSITE" id="PS51782"/>
    </source>
</evidence>